<dbReference type="Proteomes" id="UP000886595">
    <property type="component" value="Unassembled WGS sequence"/>
</dbReference>
<accession>A0A8X7WE84</accession>
<evidence type="ECO:0000313" key="2">
    <source>
        <dbReference type="Proteomes" id="UP000886595"/>
    </source>
</evidence>
<dbReference type="AlphaFoldDB" id="A0A8X7WE84"/>
<evidence type="ECO:0000313" key="1">
    <source>
        <dbReference type="EMBL" id="KAG2328099.1"/>
    </source>
</evidence>
<gene>
    <name evidence="1" type="ORF">Bca52824_010827</name>
</gene>
<keyword evidence="2" id="KW-1185">Reference proteome</keyword>
<comment type="caution">
    <text evidence="1">The sequence shown here is derived from an EMBL/GenBank/DDBJ whole genome shotgun (WGS) entry which is preliminary data.</text>
</comment>
<name>A0A8X7WE84_BRACI</name>
<feature type="non-terminal residue" evidence="1">
    <location>
        <position position="60"/>
    </location>
</feature>
<dbReference type="EMBL" id="JAAMPC010000002">
    <property type="protein sequence ID" value="KAG2328099.1"/>
    <property type="molecule type" value="Genomic_DNA"/>
</dbReference>
<proteinExistence type="predicted"/>
<reference evidence="1 2" key="1">
    <citation type="submission" date="2020-02" db="EMBL/GenBank/DDBJ databases">
        <authorList>
            <person name="Ma Q."/>
            <person name="Huang Y."/>
            <person name="Song X."/>
            <person name="Pei D."/>
        </authorList>
    </citation>
    <scope>NUCLEOTIDE SEQUENCE [LARGE SCALE GENOMIC DNA]</scope>
    <source>
        <strain evidence="1">Sxm20200214</strain>
        <tissue evidence="1">Leaf</tissue>
    </source>
</reference>
<organism evidence="1 2">
    <name type="scientific">Brassica carinata</name>
    <name type="common">Ethiopian mustard</name>
    <name type="synonym">Abyssinian cabbage</name>
    <dbReference type="NCBI Taxonomy" id="52824"/>
    <lineage>
        <taxon>Eukaryota</taxon>
        <taxon>Viridiplantae</taxon>
        <taxon>Streptophyta</taxon>
        <taxon>Embryophyta</taxon>
        <taxon>Tracheophyta</taxon>
        <taxon>Spermatophyta</taxon>
        <taxon>Magnoliopsida</taxon>
        <taxon>eudicotyledons</taxon>
        <taxon>Gunneridae</taxon>
        <taxon>Pentapetalae</taxon>
        <taxon>rosids</taxon>
        <taxon>malvids</taxon>
        <taxon>Brassicales</taxon>
        <taxon>Brassicaceae</taxon>
        <taxon>Brassiceae</taxon>
        <taxon>Brassica</taxon>
    </lineage>
</organism>
<sequence>IYGKQNINTSKGGFLISLELLLTDEYVMSSRASLSILKPERILTPQDKLLTLRKPQRLTP</sequence>
<protein>
    <submittedName>
        <fullName evidence="1">Uncharacterized protein</fullName>
    </submittedName>
</protein>